<feature type="transmembrane region" description="Helical" evidence="1">
    <location>
        <begin position="12"/>
        <end position="35"/>
    </location>
</feature>
<organism evidence="2 3">
    <name type="scientific">Shewanella atlantica</name>
    <dbReference type="NCBI Taxonomy" id="271099"/>
    <lineage>
        <taxon>Bacteria</taxon>
        <taxon>Pseudomonadati</taxon>
        <taxon>Pseudomonadota</taxon>
        <taxon>Gammaproteobacteria</taxon>
        <taxon>Alteromonadales</taxon>
        <taxon>Shewanellaceae</taxon>
        <taxon>Shewanella</taxon>
    </lineage>
</organism>
<keyword evidence="1" id="KW-1133">Transmembrane helix</keyword>
<evidence type="ECO:0000313" key="2">
    <source>
        <dbReference type="EMBL" id="RTR33505.1"/>
    </source>
</evidence>
<sequence>MNKQQAWYKQFWPWFLIILPLCAVVASINLLFLAIDNKDSLVSEDYYKDGKAINMDLKKIKQAKQLGMQFELLVDDNEVTITQHGGESYLAALSVEFFHPTIEKRDFGQIVTADGDKAYRIELATPIAGAWEVRLEGYDRSWRIQKRLEIKDDSQYWLN</sequence>
<gene>
    <name evidence="2" type="ORF">EKG39_07215</name>
</gene>
<dbReference type="EMBL" id="RXNV01000002">
    <property type="protein sequence ID" value="RTR33505.1"/>
    <property type="molecule type" value="Genomic_DNA"/>
</dbReference>
<dbReference type="Pfam" id="PF05751">
    <property type="entry name" value="FixH"/>
    <property type="match status" value="1"/>
</dbReference>
<dbReference type="RefSeq" id="WP_126505059.1">
    <property type="nucleotide sequence ID" value="NZ_RXNV01000002.1"/>
</dbReference>
<dbReference type="InterPro" id="IPR008620">
    <property type="entry name" value="FixH"/>
</dbReference>
<dbReference type="OrthoDB" id="5295180at2"/>
<accession>A0A3S0IIU6</accession>
<evidence type="ECO:0000313" key="3">
    <source>
        <dbReference type="Proteomes" id="UP000282060"/>
    </source>
</evidence>
<protein>
    <submittedName>
        <fullName evidence="2">Cytochrome C oxidase Cbb3</fullName>
    </submittedName>
</protein>
<keyword evidence="3" id="KW-1185">Reference proteome</keyword>
<comment type="caution">
    <text evidence="2">The sequence shown here is derived from an EMBL/GenBank/DDBJ whole genome shotgun (WGS) entry which is preliminary data.</text>
</comment>
<keyword evidence="1" id="KW-0812">Transmembrane</keyword>
<evidence type="ECO:0000256" key="1">
    <source>
        <dbReference type="SAM" id="Phobius"/>
    </source>
</evidence>
<reference evidence="2 3" key="1">
    <citation type="submission" date="2018-12" db="EMBL/GenBank/DDBJ databases">
        <authorList>
            <person name="Yu L."/>
        </authorList>
    </citation>
    <scope>NUCLEOTIDE SEQUENCE [LARGE SCALE GENOMIC DNA]</scope>
    <source>
        <strain evidence="2 3">HAW-EB5</strain>
    </source>
</reference>
<proteinExistence type="predicted"/>
<dbReference type="Proteomes" id="UP000282060">
    <property type="component" value="Unassembled WGS sequence"/>
</dbReference>
<keyword evidence="1" id="KW-0472">Membrane</keyword>
<dbReference type="AlphaFoldDB" id="A0A3S0IIU6"/>
<name>A0A3S0IIU6_9GAMM</name>